<evidence type="ECO:0000313" key="1">
    <source>
        <dbReference type="EMBL" id="MBB6111277.1"/>
    </source>
</evidence>
<protein>
    <submittedName>
        <fullName evidence="1">Amidohydrolase</fullName>
    </submittedName>
</protein>
<dbReference type="EMBL" id="JACHCB010000011">
    <property type="protein sequence ID" value="MBB6111277.1"/>
    <property type="molecule type" value="Genomic_DNA"/>
</dbReference>
<dbReference type="SUPFAM" id="SSF56317">
    <property type="entry name" value="Carbon-nitrogen hydrolase"/>
    <property type="match status" value="1"/>
</dbReference>
<organism evidence="1 2">
    <name type="scientific">Mucilaginibacter lappiensis</name>
    <dbReference type="NCBI Taxonomy" id="354630"/>
    <lineage>
        <taxon>Bacteria</taxon>
        <taxon>Pseudomonadati</taxon>
        <taxon>Bacteroidota</taxon>
        <taxon>Sphingobacteriia</taxon>
        <taxon>Sphingobacteriales</taxon>
        <taxon>Sphingobacteriaceae</taxon>
        <taxon>Mucilaginibacter</taxon>
    </lineage>
</organism>
<evidence type="ECO:0000313" key="2">
    <source>
        <dbReference type="Proteomes" id="UP000541583"/>
    </source>
</evidence>
<dbReference type="Proteomes" id="UP000541583">
    <property type="component" value="Unassembled WGS sequence"/>
</dbReference>
<dbReference type="InterPro" id="IPR036526">
    <property type="entry name" value="C-N_Hydrolase_sf"/>
</dbReference>
<name>A0ABR6PNC3_9SPHI</name>
<sequence length="308" mass="35284">MKDFVTVGLIQPVIDPDTSWGTGAPYSLNISPISAERVWQEIQIGFTEMIKLDNRPEVILIPELHLPPSQLAIIKEYSKRYKIIVICGIDFQRNPKDAKRVRNRGAICLPNGIATRERAIRITSLQFGKTFFTYMERSMFKQGIEKAEEHFPDPEQYMYVFESSELGNFGVMICSDIFDIERIMLYQGRIHHLFIISLNKDLNTYFAMAESLTRLLYCNVVICNTGQYGGSMAVSPYSDVNSRTIYKYIGQRMFNTHVINIPLSSLEDAQLFDFAKENKKDILFKASPPGYQKYPPSNQLINATKKTS</sequence>
<dbReference type="Gene3D" id="3.60.110.10">
    <property type="entry name" value="Carbon-nitrogen hydrolase"/>
    <property type="match status" value="1"/>
</dbReference>
<gene>
    <name evidence="1" type="ORF">HDF23_004045</name>
</gene>
<keyword evidence="2" id="KW-1185">Reference proteome</keyword>
<proteinExistence type="predicted"/>
<dbReference type="RefSeq" id="WP_076375538.1">
    <property type="nucleotide sequence ID" value="NZ_FTMG01000011.1"/>
</dbReference>
<comment type="caution">
    <text evidence="1">The sequence shown here is derived from an EMBL/GenBank/DDBJ whole genome shotgun (WGS) entry which is preliminary data.</text>
</comment>
<reference evidence="1 2" key="1">
    <citation type="submission" date="2020-08" db="EMBL/GenBank/DDBJ databases">
        <title>Genomic Encyclopedia of Type Strains, Phase IV (KMG-V): Genome sequencing to study the core and pangenomes of soil and plant-associated prokaryotes.</title>
        <authorList>
            <person name="Whitman W."/>
        </authorList>
    </citation>
    <scope>NUCLEOTIDE SEQUENCE [LARGE SCALE GENOMIC DNA]</scope>
    <source>
        <strain evidence="1 2">ANJLi2</strain>
    </source>
</reference>
<accession>A0ABR6PNC3</accession>